<evidence type="ECO:0000256" key="1">
    <source>
        <dbReference type="SAM" id="MobiDB-lite"/>
    </source>
</evidence>
<sequence>MDIDMIRVIRRDPRSPISLVFPPGSLQTSRGRGKGKGKLAATRIMTSAQYKKLGRYTKLHPHQTIS</sequence>
<protein>
    <submittedName>
        <fullName evidence="2">Uncharacterized protein</fullName>
    </submittedName>
</protein>
<evidence type="ECO:0000313" key="2">
    <source>
        <dbReference type="EnsemblPlants" id="MELO3C034895.2.1"/>
    </source>
</evidence>
<proteinExistence type="predicted"/>
<organism evidence="2">
    <name type="scientific">Cucumis melo</name>
    <name type="common">Muskmelon</name>
    <dbReference type="NCBI Taxonomy" id="3656"/>
    <lineage>
        <taxon>Eukaryota</taxon>
        <taxon>Viridiplantae</taxon>
        <taxon>Streptophyta</taxon>
        <taxon>Embryophyta</taxon>
        <taxon>Tracheophyta</taxon>
        <taxon>Spermatophyta</taxon>
        <taxon>Magnoliopsida</taxon>
        <taxon>eudicotyledons</taxon>
        <taxon>Gunneridae</taxon>
        <taxon>Pentapetalae</taxon>
        <taxon>rosids</taxon>
        <taxon>fabids</taxon>
        <taxon>Cucurbitales</taxon>
        <taxon>Cucurbitaceae</taxon>
        <taxon>Benincaseae</taxon>
        <taxon>Cucumis</taxon>
    </lineage>
</organism>
<feature type="region of interest" description="Disordered" evidence="1">
    <location>
        <begin position="19"/>
        <end position="39"/>
    </location>
</feature>
<dbReference type="AlphaFoldDB" id="A0A9I9EK83"/>
<accession>A0A9I9EK83</accession>
<dbReference type="EnsemblPlants" id="MELO3C034895.2.1">
    <property type="protein sequence ID" value="MELO3C034895.2.1"/>
    <property type="gene ID" value="MELO3C034895.2"/>
</dbReference>
<reference evidence="2" key="1">
    <citation type="submission" date="2023-03" db="UniProtKB">
        <authorList>
            <consortium name="EnsemblPlants"/>
        </authorList>
    </citation>
    <scope>IDENTIFICATION</scope>
</reference>
<dbReference type="Gramene" id="MELO3C034895.2.1">
    <property type="protein sequence ID" value="MELO3C034895.2.1"/>
    <property type="gene ID" value="MELO3C034895.2"/>
</dbReference>
<name>A0A9I9EK83_CUCME</name>